<dbReference type="Proteomes" id="UP000567179">
    <property type="component" value="Unassembled WGS sequence"/>
</dbReference>
<feature type="transmembrane region" description="Helical" evidence="3">
    <location>
        <begin position="667"/>
        <end position="689"/>
    </location>
</feature>
<feature type="chain" id="PRO_5034192230" description="Glyoxal oxidase" evidence="4">
    <location>
        <begin position="23"/>
        <end position="824"/>
    </location>
</feature>
<evidence type="ECO:0000256" key="2">
    <source>
        <dbReference type="SAM" id="MobiDB-lite"/>
    </source>
</evidence>
<organism evidence="7 8">
    <name type="scientific">Psilocybe cf. subviscida</name>
    <dbReference type="NCBI Taxonomy" id="2480587"/>
    <lineage>
        <taxon>Eukaryota</taxon>
        <taxon>Fungi</taxon>
        <taxon>Dikarya</taxon>
        <taxon>Basidiomycota</taxon>
        <taxon>Agaricomycotina</taxon>
        <taxon>Agaricomycetes</taxon>
        <taxon>Agaricomycetidae</taxon>
        <taxon>Agaricales</taxon>
        <taxon>Agaricineae</taxon>
        <taxon>Strophariaceae</taxon>
        <taxon>Psilocybe</taxon>
    </lineage>
</organism>
<dbReference type="InterPro" id="IPR015202">
    <property type="entry name" value="GO-like_E_set"/>
</dbReference>
<dbReference type="Gene3D" id="2.60.40.10">
    <property type="entry name" value="Immunoglobulins"/>
    <property type="match status" value="1"/>
</dbReference>
<dbReference type="SUPFAM" id="SSF81296">
    <property type="entry name" value="E set domains"/>
    <property type="match status" value="1"/>
</dbReference>
<dbReference type="InterPro" id="IPR037293">
    <property type="entry name" value="Gal_Oxidase_central_sf"/>
</dbReference>
<dbReference type="Gene3D" id="2.130.10.80">
    <property type="entry name" value="Galactose oxidase/kelch, beta-propeller"/>
    <property type="match status" value="1"/>
</dbReference>
<comment type="caution">
    <text evidence="7">The sequence shown here is derived from an EMBL/GenBank/DDBJ whole genome shotgun (WGS) entry which is preliminary data.</text>
</comment>
<evidence type="ECO:0000313" key="8">
    <source>
        <dbReference type="Proteomes" id="UP000567179"/>
    </source>
</evidence>
<gene>
    <name evidence="7" type="ORF">D9619_000105</name>
</gene>
<dbReference type="CDD" id="cd02851">
    <property type="entry name" value="E_set_GO_C"/>
    <property type="match status" value="1"/>
</dbReference>
<dbReference type="PANTHER" id="PTHR32208:SF21">
    <property type="entry name" value="LOW QUALITY PROTEIN: ALDEHYDE OXIDASE GLOX-LIKE"/>
    <property type="match status" value="1"/>
</dbReference>
<keyword evidence="3" id="KW-0812">Transmembrane</keyword>
<evidence type="ECO:0000256" key="3">
    <source>
        <dbReference type="SAM" id="Phobius"/>
    </source>
</evidence>
<protein>
    <recommendedName>
        <fullName evidence="9">Glyoxal oxidase</fullName>
    </recommendedName>
</protein>
<dbReference type="InterPro" id="IPR011043">
    <property type="entry name" value="Gal_Oxase/kelch_b-propeller"/>
</dbReference>
<evidence type="ECO:0000256" key="1">
    <source>
        <dbReference type="ARBA" id="ARBA00022729"/>
    </source>
</evidence>
<keyword evidence="3" id="KW-1133">Transmembrane helix</keyword>
<evidence type="ECO:0000259" key="6">
    <source>
        <dbReference type="Pfam" id="PF09118"/>
    </source>
</evidence>
<reference evidence="7 8" key="1">
    <citation type="journal article" date="2020" name="ISME J.">
        <title>Uncovering the hidden diversity of litter-decomposition mechanisms in mushroom-forming fungi.</title>
        <authorList>
            <person name="Floudas D."/>
            <person name="Bentzer J."/>
            <person name="Ahren D."/>
            <person name="Johansson T."/>
            <person name="Persson P."/>
            <person name="Tunlid A."/>
        </authorList>
    </citation>
    <scope>NUCLEOTIDE SEQUENCE [LARGE SCALE GENOMIC DNA]</scope>
    <source>
        <strain evidence="7 8">CBS 101986</strain>
    </source>
</reference>
<evidence type="ECO:0008006" key="9">
    <source>
        <dbReference type="Google" id="ProtNLM"/>
    </source>
</evidence>
<dbReference type="InterPro" id="IPR014756">
    <property type="entry name" value="Ig_E-set"/>
</dbReference>
<keyword evidence="8" id="KW-1185">Reference proteome</keyword>
<dbReference type="Pfam" id="PF09118">
    <property type="entry name" value="GO-like_E_set"/>
    <property type="match status" value="1"/>
</dbReference>
<evidence type="ECO:0000313" key="7">
    <source>
        <dbReference type="EMBL" id="KAF5322429.1"/>
    </source>
</evidence>
<feature type="compositionally biased region" description="Low complexity" evidence="2">
    <location>
        <begin position="628"/>
        <end position="637"/>
    </location>
</feature>
<sequence>MLSPRFAFVALWLANALASVQAATGGSFESGGNTQISALMMFLGNENSVYILDKAEGNAAQILGHPAWGAVWDISSRTTTLMDIKTNSFCASGMHLPNGTFASFGGNDAVGVGGSAGSQKNSDGRTGLWDAVYQDFDGRKAIRLLKPCTAQDNLAADAPCGWYDEPQQLSMKKNRWYSGTEALGDGTVLILGGMVTGGYVNRWLPDNDPVTENGAAENTYEYYPARGGDPPVVQFLVDNSPLNVYSHMYLMASGKVLVQAGTGTMLWDHANNAETALPPMPNGVVRVYPASGATAMLPLTKQNQWTPTLLFCGGSNMPLNSYGDYVGPRADTWTIPAVKDCQRLTPEPTDGSTVAYQADDDMLDGRTMGQFIIMPDGKMLMVNGGAKGTAGYAANGTPNTPVSQMPFGVGLAADPVLTPAIYDPNAPKGSRWSNAGLSASKIPRLYHSTALLLPDGSVLIAGSNPNPDVDLKAFYATEYRAEIFYPPYFSAPLRPMPTGMPKTLSYGGNPFDITIPAMSYTGPANDAADNTTVVVVRGGFTTHGMNMGQRFLQLDNSYTVNQDGSITLHVAQMPPNSNIFQPGPALMFVVMNGIPSNGTYVIIGTGNVETQPLGTAASLPANVRVDGVVGGTQTTTGSKPGATGGAGTKSSDGSKADGEGSSSTTRIAIIAGAAGGVVLLAALAGLCVVRRRRAARKAAGPGQYEVGMAAAGVRPRVPFMARGDTTSSVFSPINNQRKYDHEDDTWDPSTASLNAPYGPYRDSSYRDSMHSATPSGNTDYYDAVPFDPYATSNTNMGFPSPSHAVATSVHTPSNSNLRHEYTES</sequence>
<dbReference type="OrthoDB" id="2019572at2759"/>
<keyword evidence="1 4" id="KW-0732">Signal</keyword>
<feature type="signal peptide" evidence="4">
    <location>
        <begin position="1"/>
        <end position="22"/>
    </location>
</feature>
<evidence type="ECO:0000259" key="5">
    <source>
        <dbReference type="Pfam" id="PF07250"/>
    </source>
</evidence>
<feature type="domain" description="Glyoxal oxidase N-terminal" evidence="5">
    <location>
        <begin position="201"/>
        <end position="488"/>
    </location>
</feature>
<dbReference type="InterPro" id="IPR009880">
    <property type="entry name" value="Glyoxal_oxidase_N"/>
</dbReference>
<evidence type="ECO:0000256" key="4">
    <source>
        <dbReference type="SAM" id="SignalP"/>
    </source>
</evidence>
<proteinExistence type="predicted"/>
<dbReference type="EMBL" id="JAACJJ010000028">
    <property type="protein sequence ID" value="KAF5322429.1"/>
    <property type="molecule type" value="Genomic_DNA"/>
</dbReference>
<feature type="region of interest" description="Disordered" evidence="2">
    <location>
        <begin position="803"/>
        <end position="824"/>
    </location>
</feature>
<feature type="domain" description="Galactose oxidase-like Early set" evidence="6">
    <location>
        <begin position="494"/>
        <end position="602"/>
    </location>
</feature>
<dbReference type="SUPFAM" id="SSF50965">
    <property type="entry name" value="Galactose oxidase, central domain"/>
    <property type="match status" value="1"/>
</dbReference>
<name>A0A8H5BFI6_9AGAR</name>
<dbReference type="PANTHER" id="PTHR32208">
    <property type="entry name" value="SECRETED PROTEIN-RELATED"/>
    <property type="match status" value="1"/>
</dbReference>
<dbReference type="InterPro" id="IPR013783">
    <property type="entry name" value="Ig-like_fold"/>
</dbReference>
<accession>A0A8H5BFI6</accession>
<dbReference type="Pfam" id="PF07250">
    <property type="entry name" value="Glyoxal_oxid_N"/>
    <property type="match status" value="1"/>
</dbReference>
<feature type="region of interest" description="Disordered" evidence="2">
    <location>
        <begin position="628"/>
        <end position="661"/>
    </location>
</feature>
<feature type="region of interest" description="Disordered" evidence="2">
    <location>
        <begin position="739"/>
        <end position="759"/>
    </location>
</feature>
<keyword evidence="3" id="KW-0472">Membrane</keyword>
<dbReference type="AlphaFoldDB" id="A0A8H5BFI6"/>